<evidence type="ECO:0008006" key="4">
    <source>
        <dbReference type="Google" id="ProtNLM"/>
    </source>
</evidence>
<name>A0AA40AS24_9PEZI</name>
<dbReference type="AlphaFoldDB" id="A0AA40AS24"/>
<feature type="region of interest" description="Disordered" evidence="1">
    <location>
        <begin position="59"/>
        <end position="170"/>
    </location>
</feature>
<feature type="region of interest" description="Disordered" evidence="1">
    <location>
        <begin position="457"/>
        <end position="485"/>
    </location>
</feature>
<sequence length="532" mass="58613">MVPSVRSTKYPCSSFNLWQCCKCRHGSMTVAATPSCPMCSHPHCLECYTEVVELSEHRAGSARAPESAPPGWPSIIQRAPSPELIEPPPKPVGISDPGCFGASPPDSSVGDAHGTVAPSDCSSPNAGMATPTTPTTPATSATPTTPSTSPTGATSSSNSGSDWEDDGGGDERYYMERHEVAEELFTRPPGFPQSVDPTDPLFELLFSRYQQWRQSPATHTPAGSGGSNSGDMQGISSRTSTEAGANANSQEEREGSEESEVREVTESSPGSLQAQARDLRFLFACPFWKHNRVDWKGCFGYKLRRIRDVKQHLKRKHSKPLHCGRCGEELHTGDRMNDHQPHTAFCHPRQLERRWLSEAQKKSLEKRSSGTPEKQWYAMWDIIFPQHPQPNSPYLDGSLSEDLNLFLEFLLNEGPSIIQQASQSDNFGYPPTTQNRRFMQMGLRRVYELWASAQAADSRHPESAVPATETEREEQSPAALGNWSPALAMEVTAETQHSEMESRNDIGDDQAIGNIFDFDAYYGDHPPLFPGS</sequence>
<evidence type="ECO:0000313" key="2">
    <source>
        <dbReference type="EMBL" id="KAK0720976.1"/>
    </source>
</evidence>
<dbReference type="Proteomes" id="UP001172102">
    <property type="component" value="Unassembled WGS sequence"/>
</dbReference>
<evidence type="ECO:0000256" key="1">
    <source>
        <dbReference type="SAM" id="MobiDB-lite"/>
    </source>
</evidence>
<dbReference type="PANTHER" id="PTHR38166">
    <property type="entry name" value="C2H2-TYPE DOMAIN-CONTAINING PROTEIN-RELATED"/>
    <property type="match status" value="1"/>
</dbReference>
<reference evidence="2" key="1">
    <citation type="submission" date="2023-06" db="EMBL/GenBank/DDBJ databases">
        <title>Genome-scale phylogeny and comparative genomics of the fungal order Sordariales.</title>
        <authorList>
            <consortium name="Lawrence Berkeley National Laboratory"/>
            <person name="Hensen N."/>
            <person name="Bonometti L."/>
            <person name="Westerberg I."/>
            <person name="Brannstrom I.O."/>
            <person name="Guillou S."/>
            <person name="Cros-Aarteil S."/>
            <person name="Calhoun S."/>
            <person name="Haridas S."/>
            <person name="Kuo A."/>
            <person name="Mondo S."/>
            <person name="Pangilinan J."/>
            <person name="Riley R."/>
            <person name="Labutti K."/>
            <person name="Andreopoulos B."/>
            <person name="Lipzen A."/>
            <person name="Chen C."/>
            <person name="Yanf M."/>
            <person name="Daum C."/>
            <person name="Ng V."/>
            <person name="Clum A."/>
            <person name="Steindorff A."/>
            <person name="Ohm R."/>
            <person name="Martin F."/>
            <person name="Silar P."/>
            <person name="Natvig D."/>
            <person name="Lalanne C."/>
            <person name="Gautier V."/>
            <person name="Ament-Velasquez S.L."/>
            <person name="Kruys A."/>
            <person name="Hutchinson M.I."/>
            <person name="Powell A.J."/>
            <person name="Barry K."/>
            <person name="Miller A.N."/>
            <person name="Grigoriev I.V."/>
            <person name="Debuchy R."/>
            <person name="Gladieux P."/>
            <person name="Thoren M.H."/>
            <person name="Johannesson H."/>
        </authorList>
    </citation>
    <scope>NUCLEOTIDE SEQUENCE</scope>
    <source>
        <strain evidence="2">SMH4607-1</strain>
    </source>
</reference>
<dbReference type="PANTHER" id="PTHR38166:SF1">
    <property type="entry name" value="C2H2-TYPE DOMAIN-CONTAINING PROTEIN"/>
    <property type="match status" value="1"/>
</dbReference>
<keyword evidence="3" id="KW-1185">Reference proteome</keyword>
<evidence type="ECO:0000313" key="3">
    <source>
        <dbReference type="Proteomes" id="UP001172102"/>
    </source>
</evidence>
<proteinExistence type="predicted"/>
<comment type="caution">
    <text evidence="2">The sequence shown here is derived from an EMBL/GenBank/DDBJ whole genome shotgun (WGS) entry which is preliminary data.</text>
</comment>
<dbReference type="EMBL" id="JAUKUA010000003">
    <property type="protein sequence ID" value="KAK0720976.1"/>
    <property type="molecule type" value="Genomic_DNA"/>
</dbReference>
<gene>
    <name evidence="2" type="ORF">B0H67DRAFT_553052</name>
</gene>
<accession>A0AA40AS24</accession>
<feature type="compositionally biased region" description="Low complexity" evidence="1">
    <location>
        <begin position="129"/>
        <end position="161"/>
    </location>
</feature>
<feature type="region of interest" description="Disordered" evidence="1">
    <location>
        <begin position="213"/>
        <end position="271"/>
    </location>
</feature>
<organism evidence="2 3">
    <name type="scientific">Lasiosphaeris hirsuta</name>
    <dbReference type="NCBI Taxonomy" id="260670"/>
    <lineage>
        <taxon>Eukaryota</taxon>
        <taxon>Fungi</taxon>
        <taxon>Dikarya</taxon>
        <taxon>Ascomycota</taxon>
        <taxon>Pezizomycotina</taxon>
        <taxon>Sordariomycetes</taxon>
        <taxon>Sordariomycetidae</taxon>
        <taxon>Sordariales</taxon>
        <taxon>Lasiosphaeriaceae</taxon>
        <taxon>Lasiosphaeris</taxon>
    </lineage>
</organism>
<protein>
    <recommendedName>
        <fullName evidence="4">C2H2-type domain-containing protein</fullName>
    </recommendedName>
</protein>
<feature type="compositionally biased region" description="Polar residues" evidence="1">
    <location>
        <begin position="229"/>
        <end position="248"/>
    </location>
</feature>